<dbReference type="InterPro" id="IPR000182">
    <property type="entry name" value="GNAT_dom"/>
</dbReference>
<dbReference type="PROSITE" id="PS51186">
    <property type="entry name" value="GNAT"/>
    <property type="match status" value="1"/>
</dbReference>
<proteinExistence type="predicted"/>
<organism evidence="2 3">
    <name type="scientific">Paenibacillus agricola</name>
    <dbReference type="NCBI Taxonomy" id="2716264"/>
    <lineage>
        <taxon>Bacteria</taxon>
        <taxon>Bacillati</taxon>
        <taxon>Bacillota</taxon>
        <taxon>Bacilli</taxon>
        <taxon>Bacillales</taxon>
        <taxon>Paenibacillaceae</taxon>
        <taxon>Paenibacillus</taxon>
    </lineage>
</organism>
<sequence>MLIDIKPRLDEAGIQELLGYATFPDPERLKKTVDQYKNNGSKLQGYESEGEIIGLIGYSLMDNATGDFTIKLEHIAVDPEERGKGFGRGIILELLELEKPNVLLAETDEEAVDFYRSLGFAIASLGEKYPGVERFQCTFFVDEE</sequence>
<evidence type="ECO:0000259" key="1">
    <source>
        <dbReference type="PROSITE" id="PS51186"/>
    </source>
</evidence>
<dbReference type="Proteomes" id="UP001165962">
    <property type="component" value="Unassembled WGS sequence"/>
</dbReference>
<feature type="domain" description="N-acetyltransferase" evidence="1">
    <location>
        <begin position="1"/>
        <end position="138"/>
    </location>
</feature>
<dbReference type="Pfam" id="PF00583">
    <property type="entry name" value="Acetyltransf_1"/>
    <property type="match status" value="1"/>
</dbReference>
<evidence type="ECO:0000313" key="2">
    <source>
        <dbReference type="EMBL" id="NHN31682.1"/>
    </source>
</evidence>
<dbReference type="RefSeq" id="WP_166151979.1">
    <property type="nucleotide sequence ID" value="NZ_JAAOIW010000006.1"/>
</dbReference>
<keyword evidence="3" id="KW-1185">Reference proteome</keyword>
<dbReference type="InterPro" id="IPR016181">
    <property type="entry name" value="Acyl_CoA_acyltransferase"/>
</dbReference>
<comment type="caution">
    <text evidence="2">The sequence shown here is derived from an EMBL/GenBank/DDBJ whole genome shotgun (WGS) entry which is preliminary data.</text>
</comment>
<reference evidence="2" key="1">
    <citation type="submission" date="2020-03" db="EMBL/GenBank/DDBJ databases">
        <title>Draft sequencing of Paenibacilllus sp. S3N08.</title>
        <authorList>
            <person name="Kim D.-U."/>
        </authorList>
    </citation>
    <scope>NUCLEOTIDE SEQUENCE</scope>
    <source>
        <strain evidence="2">S3N08</strain>
    </source>
</reference>
<evidence type="ECO:0000313" key="3">
    <source>
        <dbReference type="Proteomes" id="UP001165962"/>
    </source>
</evidence>
<accession>A0ABX0J6B5</accession>
<protein>
    <submittedName>
        <fullName evidence="2">GNAT family N-acetyltransferase</fullName>
    </submittedName>
</protein>
<dbReference type="EMBL" id="JAAOIW010000006">
    <property type="protein sequence ID" value="NHN31682.1"/>
    <property type="molecule type" value="Genomic_DNA"/>
</dbReference>
<dbReference type="CDD" id="cd04301">
    <property type="entry name" value="NAT_SF"/>
    <property type="match status" value="1"/>
</dbReference>
<gene>
    <name evidence="2" type="ORF">G9U52_17760</name>
</gene>
<dbReference type="Gene3D" id="3.40.630.30">
    <property type="match status" value="1"/>
</dbReference>
<dbReference type="SUPFAM" id="SSF55729">
    <property type="entry name" value="Acyl-CoA N-acyltransferases (Nat)"/>
    <property type="match status" value="1"/>
</dbReference>
<name>A0ABX0J6B5_9BACL</name>